<feature type="transmembrane region" description="Helical" evidence="1">
    <location>
        <begin position="174"/>
        <end position="193"/>
    </location>
</feature>
<accession>A0ABU8RTR4</accession>
<protein>
    <submittedName>
        <fullName evidence="2">Metal-dependent hydrolase</fullName>
    </submittedName>
</protein>
<keyword evidence="1" id="KW-1133">Transmembrane helix</keyword>
<keyword evidence="3" id="KW-1185">Reference proteome</keyword>
<dbReference type="InterPro" id="IPR053170">
    <property type="entry name" value="Transcription_regulator"/>
</dbReference>
<dbReference type="RefSeq" id="WP_339586078.1">
    <property type="nucleotide sequence ID" value="NZ_JBBHJZ010000001.1"/>
</dbReference>
<reference evidence="2 3" key="1">
    <citation type="submission" date="2024-03" db="EMBL/GenBank/DDBJ databases">
        <authorList>
            <person name="Jo J.-H."/>
        </authorList>
    </citation>
    <scope>NUCLEOTIDE SEQUENCE [LARGE SCALE GENOMIC DNA]</scope>
    <source>
        <strain evidence="2 3">PS1R-30</strain>
    </source>
</reference>
<feature type="transmembrane region" description="Helical" evidence="1">
    <location>
        <begin position="136"/>
        <end position="154"/>
    </location>
</feature>
<name>A0ABU8RTR4_9SPHN</name>
<dbReference type="PANTHER" id="PTHR40031:SF1">
    <property type="entry name" value="MEMBRANE-BOUND METAL-DEPENDENT HYDROLASE"/>
    <property type="match status" value="1"/>
</dbReference>
<sequence length="304" mass="33669">MDNVTHSLVGALLGQMGLKRKTGLAMPTLIIAANIPDIDAGCTVLGTVSLAMRRGITHGPIAMLLLPLALTAVMVWYDRRQTRRGTRPADRLPLRPGWLLALAYIGCLSHPLFDWMNSYGVRLLEPFSHRWFYGDALFIVDPWLLAMLIVGVWFSRKRDKAARGDWRRPARAAFAGIVAYLALNLGISTQAAAQARDLVPGARMVVANPTPVTFWRREVLVRTDSTYGSYDSVPFQALKAVSPIRPIGMEDPRIALRVVHNPEAQAFLFWSRMPLAEVQGDTIVLGDQRFSGIAAGNFRVELKP</sequence>
<dbReference type="Proteomes" id="UP001361239">
    <property type="component" value="Unassembled WGS sequence"/>
</dbReference>
<organism evidence="2 3">
    <name type="scientific">Novosphingobium anseongense</name>
    <dbReference type="NCBI Taxonomy" id="3133436"/>
    <lineage>
        <taxon>Bacteria</taxon>
        <taxon>Pseudomonadati</taxon>
        <taxon>Pseudomonadota</taxon>
        <taxon>Alphaproteobacteria</taxon>
        <taxon>Sphingomonadales</taxon>
        <taxon>Sphingomonadaceae</taxon>
        <taxon>Novosphingobium</taxon>
    </lineage>
</organism>
<evidence type="ECO:0000313" key="2">
    <source>
        <dbReference type="EMBL" id="MEJ5976159.1"/>
    </source>
</evidence>
<feature type="transmembrane region" description="Helical" evidence="1">
    <location>
        <begin position="98"/>
        <end position="116"/>
    </location>
</feature>
<evidence type="ECO:0000313" key="3">
    <source>
        <dbReference type="Proteomes" id="UP001361239"/>
    </source>
</evidence>
<evidence type="ECO:0000256" key="1">
    <source>
        <dbReference type="SAM" id="Phobius"/>
    </source>
</evidence>
<dbReference type="EMBL" id="JBBHJZ010000001">
    <property type="protein sequence ID" value="MEJ5976159.1"/>
    <property type="molecule type" value="Genomic_DNA"/>
</dbReference>
<feature type="transmembrane region" description="Helical" evidence="1">
    <location>
        <begin position="56"/>
        <end position="77"/>
    </location>
</feature>
<proteinExistence type="predicted"/>
<dbReference type="PANTHER" id="PTHR40031">
    <property type="entry name" value="HYPOTHETICAL MEMBRANE SPANNING PROTEIN"/>
    <property type="match status" value="1"/>
</dbReference>
<dbReference type="Pfam" id="PF04307">
    <property type="entry name" value="YdjM"/>
    <property type="match status" value="1"/>
</dbReference>
<keyword evidence="1" id="KW-0472">Membrane</keyword>
<gene>
    <name evidence="2" type="ORF">WG901_05910</name>
</gene>
<dbReference type="InterPro" id="IPR007404">
    <property type="entry name" value="YdjM-like"/>
</dbReference>
<keyword evidence="2" id="KW-0378">Hydrolase</keyword>
<keyword evidence="1" id="KW-0812">Transmembrane</keyword>
<dbReference type="GO" id="GO:0016787">
    <property type="term" value="F:hydrolase activity"/>
    <property type="evidence" value="ECO:0007669"/>
    <property type="project" value="UniProtKB-KW"/>
</dbReference>
<comment type="caution">
    <text evidence="2">The sequence shown here is derived from an EMBL/GenBank/DDBJ whole genome shotgun (WGS) entry which is preliminary data.</text>
</comment>